<proteinExistence type="predicted"/>
<evidence type="ECO:0000256" key="1">
    <source>
        <dbReference type="SAM" id="MobiDB-lite"/>
    </source>
</evidence>
<name>A0ABR1EEG3_NECAM</name>
<sequence length="136" mass="16079">MRKWHYSAEQTSDNDSGHSDLRGQMNLINASTFKRKHRSYQLTWQVKVPEEERGVHLQQKNEMALLKDEKCEKNTVVDKYWCMDQENAHSLTSSIQDPATKKIPVLMSRKKFAFASRQGPHTMFHSHYWLAKMRLE</sequence>
<evidence type="ECO:0000313" key="2">
    <source>
        <dbReference type="EMBL" id="KAK6761079.1"/>
    </source>
</evidence>
<evidence type="ECO:0000313" key="3">
    <source>
        <dbReference type="Proteomes" id="UP001303046"/>
    </source>
</evidence>
<feature type="region of interest" description="Disordered" evidence="1">
    <location>
        <begin position="1"/>
        <end position="22"/>
    </location>
</feature>
<dbReference type="EMBL" id="JAVFWL010000006">
    <property type="protein sequence ID" value="KAK6761079.1"/>
    <property type="molecule type" value="Genomic_DNA"/>
</dbReference>
<reference evidence="2 3" key="1">
    <citation type="submission" date="2023-08" db="EMBL/GenBank/DDBJ databases">
        <title>A Necator americanus chromosomal reference genome.</title>
        <authorList>
            <person name="Ilik V."/>
            <person name="Petrzelkova K.J."/>
            <person name="Pardy F."/>
            <person name="Fuh T."/>
            <person name="Niatou-Singa F.S."/>
            <person name="Gouil Q."/>
            <person name="Baker L."/>
            <person name="Ritchie M.E."/>
            <person name="Jex A.R."/>
            <person name="Gazzola D."/>
            <person name="Li H."/>
            <person name="Toshio Fujiwara R."/>
            <person name="Zhan B."/>
            <person name="Aroian R.V."/>
            <person name="Pafco B."/>
            <person name="Schwarz E.M."/>
        </authorList>
    </citation>
    <scope>NUCLEOTIDE SEQUENCE [LARGE SCALE GENOMIC DNA]</scope>
    <source>
        <strain evidence="2 3">Aroian</strain>
        <tissue evidence="2">Whole animal</tissue>
    </source>
</reference>
<dbReference type="Proteomes" id="UP001303046">
    <property type="component" value="Unassembled WGS sequence"/>
</dbReference>
<organism evidence="2 3">
    <name type="scientific">Necator americanus</name>
    <name type="common">Human hookworm</name>
    <dbReference type="NCBI Taxonomy" id="51031"/>
    <lineage>
        <taxon>Eukaryota</taxon>
        <taxon>Metazoa</taxon>
        <taxon>Ecdysozoa</taxon>
        <taxon>Nematoda</taxon>
        <taxon>Chromadorea</taxon>
        <taxon>Rhabditida</taxon>
        <taxon>Rhabditina</taxon>
        <taxon>Rhabditomorpha</taxon>
        <taxon>Strongyloidea</taxon>
        <taxon>Ancylostomatidae</taxon>
        <taxon>Bunostominae</taxon>
        <taxon>Necator</taxon>
    </lineage>
</organism>
<protein>
    <submittedName>
        <fullName evidence="2">Uncharacterized protein</fullName>
    </submittedName>
</protein>
<gene>
    <name evidence="2" type="primary">Necator_chrX.g22389</name>
    <name evidence="2" type="ORF">RB195_022227</name>
</gene>
<accession>A0ABR1EEG3</accession>
<keyword evidence="3" id="KW-1185">Reference proteome</keyword>
<comment type="caution">
    <text evidence="2">The sequence shown here is derived from an EMBL/GenBank/DDBJ whole genome shotgun (WGS) entry which is preliminary data.</text>
</comment>